<evidence type="ECO:0000313" key="4">
    <source>
        <dbReference type="EMBL" id="CAE0729634.1"/>
    </source>
</evidence>
<dbReference type="AlphaFoldDB" id="A0A7S4AWV0"/>
<feature type="signal peptide" evidence="3">
    <location>
        <begin position="1"/>
        <end position="22"/>
    </location>
</feature>
<accession>A0A7S4AWV0</accession>
<keyword evidence="2" id="KW-0812">Transmembrane</keyword>
<sequence length="310" mass="33852">MYPSLRLFLVATSVLCIFSTEAFAPISSRGAITKIQPVTQSLLSPSSLSPSSSCSPLHLFPFSRKRKYGFGGNKKNEEKGLKRRMSDDDDEDQDDATASRPLKVKVDDLVQLVSLRMRRVSFLSWWSQVILTVISTVTLLFTRNVLNIETSPIGLGGPAVNRALLPNYFLAGSSIVLSFGSIFWTWATRRLSRRLLRKPTTRVQAANMLRRSISVGCSLNLLGMAIALFGAEQIVGGLAIKVLTTSSGASAVYQAGQAVNLLQPLDILVVQANTNTLFSHFCSIVAYLFLGRSIGQLDPPSVEGDERPRA</sequence>
<feature type="chain" id="PRO_5030638987" evidence="3">
    <location>
        <begin position="23"/>
        <end position="310"/>
    </location>
</feature>
<dbReference type="Pfam" id="PF12263">
    <property type="entry name" value="DUF3611"/>
    <property type="match status" value="1"/>
</dbReference>
<gene>
    <name evidence="4" type="ORF">PAUS00366_LOCUS22419</name>
</gene>
<proteinExistence type="predicted"/>
<dbReference type="PANTHER" id="PTHR34548">
    <property type="entry name" value="PROTEIN TIC 21, CHLOROPLASTIC"/>
    <property type="match status" value="1"/>
</dbReference>
<reference evidence="4" key="1">
    <citation type="submission" date="2021-01" db="EMBL/GenBank/DDBJ databases">
        <authorList>
            <person name="Corre E."/>
            <person name="Pelletier E."/>
            <person name="Niang G."/>
            <person name="Scheremetjew M."/>
            <person name="Finn R."/>
            <person name="Kale V."/>
            <person name="Holt S."/>
            <person name="Cochrane G."/>
            <person name="Meng A."/>
            <person name="Brown T."/>
            <person name="Cohen L."/>
        </authorList>
    </citation>
    <scope>NUCLEOTIDE SEQUENCE</scope>
    <source>
        <strain evidence="4">10249 10 AB</strain>
    </source>
</reference>
<keyword evidence="2" id="KW-1133">Transmembrane helix</keyword>
<feature type="transmembrane region" description="Helical" evidence="2">
    <location>
        <begin position="208"/>
        <end position="231"/>
    </location>
</feature>
<organism evidence="4">
    <name type="scientific">Pseudo-nitzschia australis</name>
    <dbReference type="NCBI Taxonomy" id="44445"/>
    <lineage>
        <taxon>Eukaryota</taxon>
        <taxon>Sar</taxon>
        <taxon>Stramenopiles</taxon>
        <taxon>Ochrophyta</taxon>
        <taxon>Bacillariophyta</taxon>
        <taxon>Bacillariophyceae</taxon>
        <taxon>Bacillariophycidae</taxon>
        <taxon>Bacillariales</taxon>
        <taxon>Bacillariaceae</taxon>
        <taxon>Pseudo-nitzschia</taxon>
    </lineage>
</organism>
<keyword evidence="3" id="KW-0732">Signal</keyword>
<feature type="transmembrane region" description="Helical" evidence="2">
    <location>
        <begin position="122"/>
        <end position="142"/>
    </location>
</feature>
<dbReference type="PANTHER" id="PTHR34548:SF2">
    <property type="entry name" value="PROTEIN TIC 21, CHLOROPLASTIC"/>
    <property type="match status" value="1"/>
</dbReference>
<evidence type="ECO:0000256" key="2">
    <source>
        <dbReference type="SAM" id="Phobius"/>
    </source>
</evidence>
<feature type="transmembrane region" description="Helical" evidence="2">
    <location>
        <begin position="168"/>
        <end position="187"/>
    </location>
</feature>
<protein>
    <submittedName>
        <fullName evidence="4">Uncharacterized protein</fullName>
    </submittedName>
</protein>
<feature type="compositionally biased region" description="Basic and acidic residues" evidence="1">
    <location>
        <begin position="74"/>
        <end position="86"/>
    </location>
</feature>
<evidence type="ECO:0000256" key="1">
    <source>
        <dbReference type="SAM" id="MobiDB-lite"/>
    </source>
</evidence>
<feature type="region of interest" description="Disordered" evidence="1">
    <location>
        <begin position="71"/>
        <end position="97"/>
    </location>
</feature>
<evidence type="ECO:0000256" key="3">
    <source>
        <dbReference type="SAM" id="SignalP"/>
    </source>
</evidence>
<name>A0A7S4AWV0_9STRA</name>
<keyword evidence="2" id="KW-0472">Membrane</keyword>
<dbReference type="InterPro" id="IPR022051">
    <property type="entry name" value="DUF3611"/>
</dbReference>
<dbReference type="EMBL" id="HBIX01034310">
    <property type="protein sequence ID" value="CAE0729634.1"/>
    <property type="molecule type" value="Transcribed_RNA"/>
</dbReference>